<keyword evidence="3" id="KW-1185">Reference proteome</keyword>
<proteinExistence type="predicted"/>
<feature type="region of interest" description="Disordered" evidence="1">
    <location>
        <begin position="498"/>
        <end position="523"/>
    </location>
</feature>
<name>W2RKC3_CYPE1</name>
<feature type="region of interest" description="Disordered" evidence="1">
    <location>
        <begin position="151"/>
        <end position="176"/>
    </location>
</feature>
<evidence type="ECO:0000313" key="2">
    <source>
        <dbReference type="EMBL" id="ETN36178.1"/>
    </source>
</evidence>
<dbReference type="VEuPathDB" id="FungiDB:HMPREF1541_08455"/>
<dbReference type="Proteomes" id="UP000030752">
    <property type="component" value="Unassembled WGS sequence"/>
</dbReference>
<feature type="non-terminal residue" evidence="2">
    <location>
        <position position="1"/>
    </location>
</feature>
<dbReference type="RefSeq" id="XP_008720996.1">
    <property type="nucleotide sequence ID" value="XM_008722774.1"/>
</dbReference>
<dbReference type="STRING" id="1220924.W2RKC3"/>
<gene>
    <name evidence="2" type="ORF">HMPREF1541_08455</name>
</gene>
<dbReference type="AlphaFoldDB" id="W2RKC3"/>
<sequence length="569" mass="64771">RLEIIDGRIEAIERTTVEATSDSIDLQAVKNWQTGILRCIQICDQSFEHVHQVDSGSRGRVNPSGDFDTASHLDTIVNQSLQDSRNRLNLRITKVERHLKDIADRMAETSRSMQTADDVSLHRTELQEELGNTSRCIDICLQAQREIDDRVGKSSRAASPQNLAHDVQERERAAEMATPDTPEILLRNISRQLLSLQNRISSTIFESHRVPSVTDNTLATQQVILSTKDHFDSVGIAAGHGSRAILGLMSDETMRQLLSWRSEYERKHIPGGSGPKDAPFQNWKRELLDIHQELEFAFHSINENKAPTDSGYASVGTSTPSIDTSEESASHNDSSRSPDFVQADLRRDDFRPALKAHIGRVIPCNEDIGSQKACSKIAELVVAEKHLESLLLESDILISIVRQTIPNRNMSEFLEDFRELLKYYHIDLRQEARTNLQNATAMLLRSHWYRARIARRIFHKITNQEPLDSNEEDENPRYASDPSLYDLNDWLANNQGFNDPNNGCRTPPEIDESQFSTDEDTSDIDSELHEAVKDLKYIKSMEDFVFRSKSFRKLLERVQMLTISPVYHD</sequence>
<dbReference type="eggNOG" id="ENOG502T53K">
    <property type="taxonomic scope" value="Eukaryota"/>
</dbReference>
<dbReference type="HOGENOM" id="CLU_479489_0_0_1"/>
<protein>
    <submittedName>
        <fullName evidence="2">Uncharacterized protein</fullName>
    </submittedName>
</protein>
<dbReference type="GeneID" id="19975794"/>
<organism evidence="2 3">
    <name type="scientific">Cyphellophora europaea (strain CBS 101466)</name>
    <name type="common">Phialophora europaea</name>
    <dbReference type="NCBI Taxonomy" id="1220924"/>
    <lineage>
        <taxon>Eukaryota</taxon>
        <taxon>Fungi</taxon>
        <taxon>Dikarya</taxon>
        <taxon>Ascomycota</taxon>
        <taxon>Pezizomycotina</taxon>
        <taxon>Eurotiomycetes</taxon>
        <taxon>Chaetothyriomycetidae</taxon>
        <taxon>Chaetothyriales</taxon>
        <taxon>Cyphellophoraceae</taxon>
        <taxon>Cyphellophora</taxon>
    </lineage>
</organism>
<dbReference type="EMBL" id="KB822725">
    <property type="protein sequence ID" value="ETN36178.1"/>
    <property type="molecule type" value="Genomic_DNA"/>
</dbReference>
<feature type="compositionally biased region" description="Acidic residues" evidence="1">
    <location>
        <begin position="509"/>
        <end position="523"/>
    </location>
</feature>
<dbReference type="InParanoid" id="W2RKC3"/>
<evidence type="ECO:0000313" key="3">
    <source>
        <dbReference type="Proteomes" id="UP000030752"/>
    </source>
</evidence>
<reference evidence="2 3" key="1">
    <citation type="submission" date="2013-03" db="EMBL/GenBank/DDBJ databases">
        <title>The Genome Sequence of Phialophora europaea CBS 101466.</title>
        <authorList>
            <consortium name="The Broad Institute Genomics Platform"/>
            <person name="Cuomo C."/>
            <person name="de Hoog S."/>
            <person name="Gorbushina A."/>
            <person name="Walker B."/>
            <person name="Young S.K."/>
            <person name="Zeng Q."/>
            <person name="Gargeya S."/>
            <person name="Fitzgerald M."/>
            <person name="Haas B."/>
            <person name="Abouelleil A."/>
            <person name="Allen A.W."/>
            <person name="Alvarado L."/>
            <person name="Arachchi H.M."/>
            <person name="Berlin A.M."/>
            <person name="Chapman S.B."/>
            <person name="Gainer-Dewar J."/>
            <person name="Goldberg J."/>
            <person name="Griggs A."/>
            <person name="Gujja S."/>
            <person name="Hansen M."/>
            <person name="Howarth C."/>
            <person name="Imamovic A."/>
            <person name="Ireland A."/>
            <person name="Larimer J."/>
            <person name="McCowan C."/>
            <person name="Murphy C."/>
            <person name="Pearson M."/>
            <person name="Poon T.W."/>
            <person name="Priest M."/>
            <person name="Roberts A."/>
            <person name="Saif S."/>
            <person name="Shea T."/>
            <person name="Sisk P."/>
            <person name="Sykes S."/>
            <person name="Wortman J."/>
            <person name="Nusbaum C."/>
            <person name="Birren B."/>
        </authorList>
    </citation>
    <scope>NUCLEOTIDE SEQUENCE [LARGE SCALE GENOMIC DNA]</scope>
    <source>
        <strain evidence="2 3">CBS 101466</strain>
    </source>
</reference>
<feature type="region of interest" description="Disordered" evidence="1">
    <location>
        <begin position="307"/>
        <end position="342"/>
    </location>
</feature>
<evidence type="ECO:0000256" key="1">
    <source>
        <dbReference type="SAM" id="MobiDB-lite"/>
    </source>
</evidence>
<accession>W2RKC3</accession>
<feature type="non-terminal residue" evidence="2">
    <location>
        <position position="569"/>
    </location>
</feature>
<dbReference type="OrthoDB" id="5068804at2759"/>